<evidence type="ECO:0000256" key="1">
    <source>
        <dbReference type="ARBA" id="ARBA00007317"/>
    </source>
</evidence>
<dbReference type="InterPro" id="IPR023213">
    <property type="entry name" value="CAT-like_dom_sf"/>
</dbReference>
<dbReference type="Pfam" id="PF02817">
    <property type="entry name" value="E3_binding"/>
    <property type="match status" value="1"/>
</dbReference>
<accession>A0A644ZPB2</accession>
<dbReference type="SUPFAM" id="SSF51230">
    <property type="entry name" value="Single hybrid motif"/>
    <property type="match status" value="1"/>
</dbReference>
<feature type="domain" description="Peripheral subunit-binding (PSBD)" evidence="4">
    <location>
        <begin position="123"/>
        <end position="160"/>
    </location>
</feature>
<organism evidence="5">
    <name type="scientific">bioreactor metagenome</name>
    <dbReference type="NCBI Taxonomy" id="1076179"/>
    <lineage>
        <taxon>unclassified sequences</taxon>
        <taxon>metagenomes</taxon>
        <taxon>ecological metagenomes</taxon>
    </lineage>
</organism>
<dbReference type="PROSITE" id="PS50968">
    <property type="entry name" value="BIOTINYL_LIPOYL"/>
    <property type="match status" value="1"/>
</dbReference>
<evidence type="ECO:0000256" key="2">
    <source>
        <dbReference type="ARBA" id="ARBA00022823"/>
    </source>
</evidence>
<keyword evidence="5" id="KW-0670">Pyruvate</keyword>
<evidence type="ECO:0000259" key="4">
    <source>
        <dbReference type="PROSITE" id="PS51826"/>
    </source>
</evidence>
<dbReference type="GO" id="GO:0004742">
    <property type="term" value="F:dihydrolipoyllysine-residue acetyltransferase activity"/>
    <property type="evidence" value="ECO:0007669"/>
    <property type="project" value="UniProtKB-EC"/>
</dbReference>
<gene>
    <name evidence="5" type="primary">pdhC_22</name>
    <name evidence="5" type="ORF">SDC9_88347</name>
</gene>
<dbReference type="CDD" id="cd06849">
    <property type="entry name" value="lipoyl_domain"/>
    <property type="match status" value="1"/>
</dbReference>
<sequence length="410" mass="44626">MSVELLMPRAGLTMVEGTIVTWKVEEGTQVKKGDSILEIENEKTTMDFECTADGYLHIVAKPGDVVAVGNVTAIVAETLEEYKTISKSQPNAGNNEFEVDKENVEKPQAKQVTSSVTSSGHIKATGLAKKLAASAGIDIKKVEGTGPNGRIVAKDIDDYIKNMETAKAANIETNAAQSEIYGSPEIIPLTGVRRSIAKNMYESLQNMAQSSAAVEVDVTKLNDMRKILTEKKDFIGCKVTMNDLLAMATVKVLKKHPLANATFDGKEITTYPYVNLSVAVGAEAGLMVPVLKNADRMTLSQLSNNLKDLVERAKDGKLLNGEQSGGTFTISNVGIFPIDIATPIINPPQVAIMGFGRSVKKMVVVDDEPCIRTMMNLFVTFDHRVFDGLEVGRIMYDMKEYIENPELIMV</sequence>
<dbReference type="InterPro" id="IPR003016">
    <property type="entry name" value="2-oxoA_DH_lipoyl-BS"/>
</dbReference>
<dbReference type="Gene3D" id="4.10.320.10">
    <property type="entry name" value="E3-binding domain"/>
    <property type="match status" value="1"/>
</dbReference>
<name>A0A644ZPB2_9ZZZZ</name>
<dbReference type="InterPro" id="IPR000089">
    <property type="entry name" value="Biotin_lipoyl"/>
</dbReference>
<dbReference type="EC" id="2.3.1.12" evidence="5"/>
<dbReference type="PROSITE" id="PS00189">
    <property type="entry name" value="LIPOYL"/>
    <property type="match status" value="1"/>
</dbReference>
<dbReference type="InterPro" id="IPR001078">
    <property type="entry name" value="2-oxoacid_DH_actylTfrase"/>
</dbReference>
<feature type="domain" description="Lipoyl-binding" evidence="3">
    <location>
        <begin position="2"/>
        <end position="76"/>
    </location>
</feature>
<dbReference type="PROSITE" id="PS51826">
    <property type="entry name" value="PSBD"/>
    <property type="match status" value="1"/>
</dbReference>
<proteinExistence type="inferred from homology"/>
<dbReference type="EMBL" id="VSSQ01009456">
    <property type="protein sequence ID" value="MPM41691.1"/>
    <property type="molecule type" value="Genomic_DNA"/>
</dbReference>
<dbReference type="Pfam" id="PF00198">
    <property type="entry name" value="2-oxoacid_dh"/>
    <property type="match status" value="1"/>
</dbReference>
<dbReference type="InterPro" id="IPR045257">
    <property type="entry name" value="E2/Pdx1"/>
</dbReference>
<dbReference type="PANTHER" id="PTHR23151:SF90">
    <property type="entry name" value="DIHYDROLIPOYLLYSINE-RESIDUE ACETYLTRANSFERASE COMPONENT OF PYRUVATE DEHYDROGENASE COMPLEX, MITOCHONDRIAL-RELATED"/>
    <property type="match status" value="1"/>
</dbReference>
<dbReference type="SUPFAM" id="SSF47005">
    <property type="entry name" value="Peripheral subunit-binding domain of 2-oxo acid dehydrogenase complex"/>
    <property type="match status" value="1"/>
</dbReference>
<protein>
    <submittedName>
        <fullName evidence="5">Dihydrolipoyllysine-residue acetyltransferase component of pyruvate dehydrogenase complex</fullName>
        <ecNumber evidence="5">2.3.1.12</ecNumber>
    </submittedName>
</protein>
<dbReference type="AlphaFoldDB" id="A0A644ZPB2"/>
<comment type="caution">
    <text evidence="5">The sequence shown here is derived from an EMBL/GenBank/DDBJ whole genome shotgun (WGS) entry which is preliminary data.</text>
</comment>
<dbReference type="GO" id="GO:0045254">
    <property type="term" value="C:pyruvate dehydrogenase complex"/>
    <property type="evidence" value="ECO:0007669"/>
    <property type="project" value="InterPro"/>
</dbReference>
<dbReference type="InterPro" id="IPR004167">
    <property type="entry name" value="PSBD"/>
</dbReference>
<reference evidence="5" key="1">
    <citation type="submission" date="2019-08" db="EMBL/GenBank/DDBJ databases">
        <authorList>
            <person name="Kucharzyk K."/>
            <person name="Murdoch R.W."/>
            <person name="Higgins S."/>
            <person name="Loffler F."/>
        </authorList>
    </citation>
    <scope>NUCLEOTIDE SEQUENCE</scope>
</reference>
<keyword evidence="5" id="KW-0012">Acyltransferase</keyword>
<dbReference type="PANTHER" id="PTHR23151">
    <property type="entry name" value="DIHYDROLIPOAMIDE ACETYL/SUCCINYL-TRANSFERASE-RELATED"/>
    <property type="match status" value="1"/>
</dbReference>
<keyword evidence="2" id="KW-0450">Lipoyl</keyword>
<evidence type="ECO:0000259" key="3">
    <source>
        <dbReference type="PROSITE" id="PS50968"/>
    </source>
</evidence>
<evidence type="ECO:0000313" key="5">
    <source>
        <dbReference type="EMBL" id="MPM41691.1"/>
    </source>
</evidence>
<dbReference type="InterPro" id="IPR011053">
    <property type="entry name" value="Single_hybrid_motif"/>
</dbReference>
<dbReference type="GO" id="GO:0006086">
    <property type="term" value="P:pyruvate decarboxylation to acetyl-CoA"/>
    <property type="evidence" value="ECO:0007669"/>
    <property type="project" value="InterPro"/>
</dbReference>
<dbReference type="Gene3D" id="3.30.559.10">
    <property type="entry name" value="Chloramphenicol acetyltransferase-like domain"/>
    <property type="match status" value="1"/>
</dbReference>
<comment type="similarity">
    <text evidence="1">Belongs to the 2-oxoacid dehydrogenase family.</text>
</comment>
<dbReference type="InterPro" id="IPR036625">
    <property type="entry name" value="E3-bd_dom_sf"/>
</dbReference>
<dbReference type="Pfam" id="PF00364">
    <property type="entry name" value="Biotin_lipoyl"/>
    <property type="match status" value="1"/>
</dbReference>
<dbReference type="SUPFAM" id="SSF52777">
    <property type="entry name" value="CoA-dependent acyltransferases"/>
    <property type="match status" value="1"/>
</dbReference>
<dbReference type="Gene3D" id="2.40.50.100">
    <property type="match status" value="1"/>
</dbReference>
<keyword evidence="5" id="KW-0808">Transferase</keyword>